<reference evidence="7 8" key="1">
    <citation type="submission" date="2018-03" db="EMBL/GenBank/DDBJ databases">
        <authorList>
            <person name="Fogelqvist J."/>
        </authorList>
    </citation>
    <scope>NUCLEOTIDE SEQUENCE [LARGE SCALE GENOMIC DNA]</scope>
</reference>
<evidence type="ECO:0000256" key="2">
    <source>
        <dbReference type="ARBA" id="ARBA00022679"/>
    </source>
</evidence>
<evidence type="ECO:0000313" key="8">
    <source>
        <dbReference type="Proteomes" id="UP000290189"/>
    </source>
</evidence>
<evidence type="ECO:0000256" key="4">
    <source>
        <dbReference type="ARBA" id="ARBA00022777"/>
    </source>
</evidence>
<keyword evidence="3" id="KW-0547">Nucleotide-binding</keyword>
<sequence>MSAAAILRKFVCGLGAAQGAEEPLSSPIPHFRRTDIHSVYAIGDRLGHCGTFGEARAAVNRCTGQAVAIKHVRKHKCLIKMLRTEEAALRVMQHGNISRLFAVYEDRKSVYFVLEKCTGGDLIDQIVLSNGRLPEARARQICRQLASGIAHLHMKGFAHCDIKPSNILFHDSEVKLIDFGVSQVVGPSQTLHAEVGSPSYMAPEVFSGCYTAACDLWSLGVVLFVMLFGFNAFNPRAEADCCPDGGASSYVHRKICARVLRGFDCTTRDGYGAFFPKAVGVSDEVKEVVGALLESNPADRPTAASLLQFRWFTMAD</sequence>
<accession>A0A3P3YP74</accession>
<protein>
    <recommendedName>
        <fullName evidence="6">Protein kinase domain-containing protein</fullName>
    </recommendedName>
</protein>
<dbReference type="Proteomes" id="UP000290189">
    <property type="component" value="Unassembled WGS sequence"/>
</dbReference>
<name>A0A3P3YP74_PLABS</name>
<evidence type="ECO:0000256" key="5">
    <source>
        <dbReference type="ARBA" id="ARBA00022840"/>
    </source>
</evidence>
<proteinExistence type="predicted"/>
<evidence type="ECO:0000256" key="3">
    <source>
        <dbReference type="ARBA" id="ARBA00022741"/>
    </source>
</evidence>
<keyword evidence="2" id="KW-0808">Transferase</keyword>
<geneLocation type="mitochondrion" evidence="7"/>
<dbReference type="PANTHER" id="PTHR24349">
    <property type="entry name" value="SERINE/THREONINE-PROTEIN KINASE"/>
    <property type="match status" value="1"/>
</dbReference>
<dbReference type="Pfam" id="PF00069">
    <property type="entry name" value="Pkinase"/>
    <property type="match status" value="1"/>
</dbReference>
<feature type="domain" description="Protein kinase" evidence="6">
    <location>
        <begin position="40"/>
        <end position="312"/>
    </location>
</feature>
<dbReference type="FunFam" id="1.10.510.10:FF:000571">
    <property type="entry name" value="Maternal embryonic leucine zipper kinase"/>
    <property type="match status" value="1"/>
</dbReference>
<evidence type="ECO:0000259" key="6">
    <source>
        <dbReference type="PROSITE" id="PS50011"/>
    </source>
</evidence>
<dbReference type="InterPro" id="IPR008271">
    <property type="entry name" value="Ser/Thr_kinase_AS"/>
</dbReference>
<dbReference type="GO" id="GO:0004674">
    <property type="term" value="F:protein serine/threonine kinase activity"/>
    <property type="evidence" value="ECO:0007669"/>
    <property type="project" value="UniProtKB-KW"/>
</dbReference>
<keyword evidence="1" id="KW-0723">Serine/threonine-protein kinase</keyword>
<organism evidence="7 8">
    <name type="scientific">Plasmodiophora brassicae</name>
    <name type="common">Clubroot disease agent</name>
    <dbReference type="NCBI Taxonomy" id="37360"/>
    <lineage>
        <taxon>Eukaryota</taxon>
        <taxon>Sar</taxon>
        <taxon>Rhizaria</taxon>
        <taxon>Endomyxa</taxon>
        <taxon>Phytomyxea</taxon>
        <taxon>Plasmodiophorida</taxon>
        <taxon>Plasmodiophoridae</taxon>
        <taxon>Plasmodiophora</taxon>
    </lineage>
</organism>
<dbReference type="InterPro" id="IPR011009">
    <property type="entry name" value="Kinase-like_dom_sf"/>
</dbReference>
<dbReference type="InterPro" id="IPR000719">
    <property type="entry name" value="Prot_kinase_dom"/>
</dbReference>
<gene>
    <name evidence="7" type="ORF">PLBR_LOCUS9168</name>
</gene>
<evidence type="ECO:0000313" key="7">
    <source>
        <dbReference type="EMBL" id="SPR01953.1"/>
    </source>
</evidence>
<dbReference type="SUPFAM" id="SSF56112">
    <property type="entry name" value="Protein kinase-like (PK-like)"/>
    <property type="match status" value="1"/>
</dbReference>
<evidence type="ECO:0000256" key="1">
    <source>
        <dbReference type="ARBA" id="ARBA00022527"/>
    </source>
</evidence>
<dbReference type="Gene3D" id="1.10.510.10">
    <property type="entry name" value="Transferase(Phosphotransferase) domain 1"/>
    <property type="match status" value="1"/>
</dbReference>
<dbReference type="EMBL" id="OVEO01000020">
    <property type="protein sequence ID" value="SPR01953.1"/>
    <property type="molecule type" value="Genomic_DNA"/>
</dbReference>
<dbReference type="PROSITE" id="PS50011">
    <property type="entry name" value="PROTEIN_KINASE_DOM"/>
    <property type="match status" value="1"/>
</dbReference>
<dbReference type="PROSITE" id="PS00108">
    <property type="entry name" value="PROTEIN_KINASE_ST"/>
    <property type="match status" value="1"/>
</dbReference>
<dbReference type="AlphaFoldDB" id="A0A3P3YP74"/>
<dbReference type="InterPro" id="IPR050205">
    <property type="entry name" value="CDPK_Ser/Thr_kinases"/>
</dbReference>
<keyword evidence="7" id="KW-0496">Mitochondrion</keyword>
<dbReference type="SMART" id="SM00220">
    <property type="entry name" value="S_TKc"/>
    <property type="match status" value="1"/>
</dbReference>
<dbReference type="GO" id="GO:0005524">
    <property type="term" value="F:ATP binding"/>
    <property type="evidence" value="ECO:0007669"/>
    <property type="project" value="UniProtKB-KW"/>
</dbReference>
<keyword evidence="5" id="KW-0067">ATP-binding</keyword>
<dbReference type="Gene3D" id="3.30.200.20">
    <property type="entry name" value="Phosphorylase Kinase, domain 1"/>
    <property type="match status" value="1"/>
</dbReference>
<keyword evidence="4" id="KW-0418">Kinase</keyword>